<protein>
    <recommendedName>
        <fullName evidence="3">Adenylyl-sulfate reductase</fullName>
    </recommendedName>
</protein>
<feature type="transmembrane region" description="Helical" evidence="1">
    <location>
        <begin position="167"/>
        <end position="185"/>
    </location>
</feature>
<dbReference type="AlphaFoldDB" id="A0A382Q405"/>
<keyword evidence="1" id="KW-0472">Membrane</keyword>
<reference evidence="2" key="1">
    <citation type="submission" date="2018-05" db="EMBL/GenBank/DDBJ databases">
        <authorList>
            <person name="Lanie J.A."/>
            <person name="Ng W.-L."/>
            <person name="Kazmierczak K.M."/>
            <person name="Andrzejewski T.M."/>
            <person name="Davidsen T.M."/>
            <person name="Wayne K.J."/>
            <person name="Tettelin H."/>
            <person name="Glass J.I."/>
            <person name="Rusch D."/>
            <person name="Podicherti R."/>
            <person name="Tsui H.-C.T."/>
            <person name="Winkler M.E."/>
        </authorList>
    </citation>
    <scope>NUCLEOTIDE SEQUENCE</scope>
</reference>
<dbReference type="EMBL" id="UINC01111833">
    <property type="protein sequence ID" value="SVC80333.1"/>
    <property type="molecule type" value="Genomic_DNA"/>
</dbReference>
<name>A0A382Q405_9ZZZZ</name>
<feature type="transmembrane region" description="Helical" evidence="1">
    <location>
        <begin position="197"/>
        <end position="214"/>
    </location>
</feature>
<feature type="transmembrane region" description="Helical" evidence="1">
    <location>
        <begin position="17"/>
        <end position="39"/>
    </location>
</feature>
<feature type="transmembrane region" description="Helical" evidence="1">
    <location>
        <begin position="128"/>
        <end position="147"/>
    </location>
</feature>
<evidence type="ECO:0000256" key="1">
    <source>
        <dbReference type="SAM" id="Phobius"/>
    </source>
</evidence>
<feature type="transmembrane region" description="Helical" evidence="1">
    <location>
        <begin position="99"/>
        <end position="122"/>
    </location>
</feature>
<proteinExistence type="predicted"/>
<evidence type="ECO:0008006" key="3">
    <source>
        <dbReference type="Google" id="ProtNLM"/>
    </source>
</evidence>
<keyword evidence="1" id="KW-0812">Transmembrane</keyword>
<evidence type="ECO:0000313" key="2">
    <source>
        <dbReference type="EMBL" id="SVC80333.1"/>
    </source>
</evidence>
<sequence>MITINPFSELSEFIPSIAMQVYVIAMVILVAGGTMLDMAHKQSAKFFFRNSEKAKKSATNPVSSGEKASIALKTVAEDVLTSAEFCNTKRRIAHLLTMYGFVIFVTTTAIMIFCYASITAITPSILPLLWHIGALMLCVGGYWFWFFIRVDVAVEGNPWYRVIRADLFILSLLATATFSLIWSYFQASDISGWDTLFFVLFVLSSTVLFGGVLWSKFAHMFFKPAAAFQKRVTQADGSREN</sequence>
<keyword evidence="1" id="KW-1133">Transmembrane helix</keyword>
<feature type="non-terminal residue" evidence="2">
    <location>
        <position position="241"/>
    </location>
</feature>
<organism evidence="2">
    <name type="scientific">marine metagenome</name>
    <dbReference type="NCBI Taxonomy" id="408172"/>
    <lineage>
        <taxon>unclassified sequences</taxon>
        <taxon>metagenomes</taxon>
        <taxon>ecological metagenomes</taxon>
    </lineage>
</organism>
<accession>A0A382Q405</accession>
<gene>
    <name evidence="2" type="ORF">METZ01_LOCUS333187</name>
</gene>